<proteinExistence type="predicted"/>
<evidence type="ECO:0000259" key="2">
    <source>
        <dbReference type="SMART" id="SM00858"/>
    </source>
</evidence>
<dbReference type="GO" id="GO:0019698">
    <property type="term" value="P:D-galacturonate catabolic process"/>
    <property type="evidence" value="ECO:0007669"/>
    <property type="project" value="TreeGrafter"/>
</dbReference>
<dbReference type="InterPro" id="IPR013974">
    <property type="entry name" value="SAF"/>
</dbReference>
<dbReference type="Gene3D" id="2.30.130.110">
    <property type="match status" value="1"/>
</dbReference>
<evidence type="ECO:0000256" key="1">
    <source>
        <dbReference type="ARBA" id="ARBA00023239"/>
    </source>
</evidence>
<gene>
    <name evidence="3" type="ORF">H8S11_12750</name>
</gene>
<sequence>MLRKSLIINPTDTVAMVLEDALKGDTIQTPQGQTVTLLSDVEFAHKVSILDQKKGNPVIKYGEEIGYLLEDTPAGSWIHTHNMDCDRGTK</sequence>
<accession>A0A8J6JC00</accession>
<name>A0A8J6JC00_9FIRM</name>
<dbReference type="GO" id="GO:0016787">
    <property type="term" value="F:hydrolase activity"/>
    <property type="evidence" value="ECO:0007669"/>
    <property type="project" value="UniProtKB-KW"/>
</dbReference>
<organism evidence="3 4">
    <name type="scientific">Flintibacter hominis</name>
    <dbReference type="NCBI Taxonomy" id="2763048"/>
    <lineage>
        <taxon>Bacteria</taxon>
        <taxon>Bacillati</taxon>
        <taxon>Bacillota</taxon>
        <taxon>Clostridia</taxon>
        <taxon>Eubacteriales</taxon>
        <taxon>Flintibacter</taxon>
    </lineage>
</organism>
<keyword evidence="4" id="KW-1185">Reference proteome</keyword>
<protein>
    <submittedName>
        <fullName evidence="3">UxaA family hydrolase</fullName>
    </submittedName>
</protein>
<dbReference type="InterPro" id="IPR052172">
    <property type="entry name" value="UxaA_altronate/galactarate_dh"/>
</dbReference>
<dbReference type="PANTHER" id="PTHR30536">
    <property type="entry name" value="ALTRONATE/GALACTARATE DEHYDRATASE"/>
    <property type="match status" value="1"/>
</dbReference>
<dbReference type="Pfam" id="PF08666">
    <property type="entry name" value="SAF"/>
    <property type="match status" value="1"/>
</dbReference>
<dbReference type="InterPro" id="IPR044144">
    <property type="entry name" value="SAF_UxaA/GarD"/>
</dbReference>
<dbReference type="EMBL" id="JACOPO010000012">
    <property type="protein sequence ID" value="MBC5723677.1"/>
    <property type="molecule type" value="Genomic_DNA"/>
</dbReference>
<keyword evidence="3" id="KW-0378">Hydrolase</keyword>
<keyword evidence="1" id="KW-0456">Lyase</keyword>
<evidence type="ECO:0000313" key="4">
    <source>
        <dbReference type="Proteomes" id="UP000628736"/>
    </source>
</evidence>
<dbReference type="AlphaFoldDB" id="A0A8J6JC00"/>
<dbReference type="PANTHER" id="PTHR30536:SF5">
    <property type="entry name" value="ALTRONATE DEHYDRATASE"/>
    <property type="match status" value="1"/>
</dbReference>
<dbReference type="SMART" id="SM00858">
    <property type="entry name" value="SAF"/>
    <property type="match status" value="1"/>
</dbReference>
<dbReference type="RefSeq" id="WP_186853390.1">
    <property type="nucleotide sequence ID" value="NZ_JACOPO010000012.1"/>
</dbReference>
<evidence type="ECO:0000313" key="3">
    <source>
        <dbReference type="EMBL" id="MBC5723677.1"/>
    </source>
</evidence>
<dbReference type="CDD" id="cd11613">
    <property type="entry name" value="SAF_AH_GD"/>
    <property type="match status" value="1"/>
</dbReference>
<dbReference type="GO" id="GO:0016829">
    <property type="term" value="F:lyase activity"/>
    <property type="evidence" value="ECO:0007669"/>
    <property type="project" value="UniProtKB-KW"/>
</dbReference>
<reference evidence="3" key="1">
    <citation type="submission" date="2020-08" db="EMBL/GenBank/DDBJ databases">
        <title>Genome public.</title>
        <authorList>
            <person name="Liu C."/>
            <person name="Sun Q."/>
        </authorList>
    </citation>
    <scope>NUCLEOTIDE SEQUENCE</scope>
    <source>
        <strain evidence="3">NSJ-23</strain>
    </source>
</reference>
<comment type="caution">
    <text evidence="3">The sequence shown here is derived from an EMBL/GenBank/DDBJ whole genome shotgun (WGS) entry which is preliminary data.</text>
</comment>
<dbReference type="Proteomes" id="UP000628736">
    <property type="component" value="Unassembled WGS sequence"/>
</dbReference>
<feature type="domain" description="SAF" evidence="2">
    <location>
        <begin position="12"/>
        <end position="84"/>
    </location>
</feature>